<evidence type="ECO:0000313" key="2">
    <source>
        <dbReference type="Proteomes" id="UP000198323"/>
    </source>
</evidence>
<protein>
    <recommendedName>
        <fullName evidence="3">VMO1 protein</fullName>
    </recommendedName>
</protein>
<dbReference type="EMBL" id="MCFN01003405">
    <property type="protein sequence ID" value="OXB52381.1"/>
    <property type="molecule type" value="Genomic_DNA"/>
</dbReference>
<dbReference type="Proteomes" id="UP000198323">
    <property type="component" value="Unassembled WGS sequence"/>
</dbReference>
<dbReference type="AlphaFoldDB" id="A0A226MAV0"/>
<dbReference type="InterPro" id="IPR036706">
    <property type="entry name" value="VOMI_sf"/>
</dbReference>
<dbReference type="Gene3D" id="2.100.10.20">
    <property type="entry name" value="Vitelline membrane outer layer protein I (VOMI)"/>
    <property type="match status" value="1"/>
</dbReference>
<proteinExistence type="predicted"/>
<dbReference type="PANTHER" id="PTHR18841:SF0">
    <property type="entry name" value="VITELLINE MEMBRANE OUTER LAYER 1 HOMOLOG A-RELATED"/>
    <property type="match status" value="1"/>
</dbReference>
<keyword evidence="2" id="KW-1185">Reference proteome</keyword>
<dbReference type="InterPro" id="IPR005515">
    <property type="entry name" value="VOMI"/>
</dbReference>
<organism evidence="1 2">
    <name type="scientific">Callipepla squamata</name>
    <name type="common">Scaled quail</name>
    <dbReference type="NCBI Taxonomy" id="9009"/>
    <lineage>
        <taxon>Eukaryota</taxon>
        <taxon>Metazoa</taxon>
        <taxon>Chordata</taxon>
        <taxon>Craniata</taxon>
        <taxon>Vertebrata</taxon>
        <taxon>Euteleostomi</taxon>
        <taxon>Archelosauria</taxon>
        <taxon>Archosauria</taxon>
        <taxon>Dinosauria</taxon>
        <taxon>Saurischia</taxon>
        <taxon>Theropoda</taxon>
        <taxon>Coelurosauria</taxon>
        <taxon>Aves</taxon>
        <taxon>Neognathae</taxon>
        <taxon>Galloanserae</taxon>
        <taxon>Galliformes</taxon>
        <taxon>Odontophoridae</taxon>
        <taxon>Callipepla</taxon>
    </lineage>
</organism>
<reference evidence="1 2" key="1">
    <citation type="submission" date="2016-07" db="EMBL/GenBank/DDBJ databases">
        <title>Disparate Historic Effective Population Sizes Predicted by Modern Levels of Genome Diversity for the Scaled Quail (Callipepla squamata) and the Northern Bobwhite (Colinus virginianus): Inferences from First and Second Generation Draft Genome Assemblies for Sympatric New World Quail.</title>
        <authorList>
            <person name="Oldeschulte D.L."/>
            <person name="Halley Y.A."/>
            <person name="Bhattarai E.K."/>
            <person name="Brashear W.A."/>
            <person name="Hill J."/>
            <person name="Metz R.P."/>
            <person name="Johnson C.D."/>
            <person name="Rollins D."/>
            <person name="Peterson M.J."/>
            <person name="Bickhart D.M."/>
            <person name="Decker J.E."/>
            <person name="Seabury C.M."/>
        </authorList>
    </citation>
    <scope>NUCLEOTIDE SEQUENCE [LARGE SCALE GENOMIC DNA]</scope>
    <source>
        <strain evidence="1 2">Texas</strain>
        <tissue evidence="1">Leg muscle</tissue>
    </source>
</reference>
<dbReference type="GO" id="GO:0005615">
    <property type="term" value="C:extracellular space"/>
    <property type="evidence" value="ECO:0007669"/>
    <property type="project" value="TreeGrafter"/>
</dbReference>
<gene>
    <name evidence="1" type="ORF">ASZ78_001115</name>
</gene>
<evidence type="ECO:0008006" key="3">
    <source>
        <dbReference type="Google" id="ProtNLM"/>
    </source>
</evidence>
<sequence>WGEWRSARGCPRSSRVVAFRLRVEAPRGLRDDTAANDADMACSDGTVLRGDGAAGGEWGEWSDSCPPALGVCGLRTRVEAPQRTRDDTGLNSVQLICCA</sequence>
<dbReference type="SUPFAM" id="SSF51092">
    <property type="entry name" value="Vitelline membrane outer protein-I (VMO-I)"/>
    <property type="match status" value="1"/>
</dbReference>
<dbReference type="PANTHER" id="PTHR18841">
    <property type="entry name" value="VITELLINE MEMBRANE OUTER LAYER PROTEIN I-RELATED"/>
    <property type="match status" value="1"/>
</dbReference>
<dbReference type="OrthoDB" id="9116879at2759"/>
<feature type="non-terminal residue" evidence="1">
    <location>
        <position position="1"/>
    </location>
</feature>
<name>A0A226MAV0_CALSU</name>
<dbReference type="STRING" id="9009.A0A226MAV0"/>
<comment type="caution">
    <text evidence="1">The sequence shown here is derived from an EMBL/GenBank/DDBJ whole genome shotgun (WGS) entry which is preliminary data.</text>
</comment>
<dbReference type="Pfam" id="PF03762">
    <property type="entry name" value="VOMI"/>
    <property type="match status" value="1"/>
</dbReference>
<accession>A0A226MAV0</accession>
<evidence type="ECO:0000313" key="1">
    <source>
        <dbReference type="EMBL" id="OXB52381.1"/>
    </source>
</evidence>